<accession>A0A0N1P9L9</accession>
<feature type="region of interest" description="Disordered" evidence="1">
    <location>
        <begin position="1468"/>
        <end position="1503"/>
    </location>
</feature>
<dbReference type="OrthoDB" id="267411at2759"/>
<evidence type="ECO:0000313" key="3">
    <source>
        <dbReference type="Proteomes" id="UP000038009"/>
    </source>
</evidence>
<feature type="region of interest" description="Disordered" evidence="1">
    <location>
        <begin position="265"/>
        <end position="339"/>
    </location>
</feature>
<dbReference type="EMBL" id="LJSK01000428">
    <property type="protein sequence ID" value="KPI83151.1"/>
    <property type="molecule type" value="Genomic_DNA"/>
</dbReference>
<feature type="compositionally biased region" description="Low complexity" evidence="1">
    <location>
        <begin position="1736"/>
        <end position="1749"/>
    </location>
</feature>
<feature type="compositionally biased region" description="Low complexity" evidence="1">
    <location>
        <begin position="163"/>
        <end position="174"/>
    </location>
</feature>
<feature type="compositionally biased region" description="Polar residues" evidence="1">
    <location>
        <begin position="550"/>
        <end position="561"/>
    </location>
</feature>
<feature type="compositionally biased region" description="Polar residues" evidence="1">
    <location>
        <begin position="1067"/>
        <end position="1076"/>
    </location>
</feature>
<feature type="compositionally biased region" description="Low complexity" evidence="1">
    <location>
        <begin position="311"/>
        <end position="339"/>
    </location>
</feature>
<feature type="region of interest" description="Disordered" evidence="1">
    <location>
        <begin position="1637"/>
        <end position="1690"/>
    </location>
</feature>
<feature type="compositionally biased region" description="Low complexity" evidence="1">
    <location>
        <begin position="1295"/>
        <end position="1330"/>
    </location>
</feature>
<feature type="compositionally biased region" description="Basic residues" evidence="1">
    <location>
        <begin position="1037"/>
        <end position="1047"/>
    </location>
</feature>
<reference evidence="2 3" key="1">
    <citation type="journal article" date="2015" name="PLoS Pathog.">
        <title>Leptomonas seymouri: Adaptations to the Dixenous Life Cycle Analyzed by Genome Sequencing, Transcriptome Profiling and Co-infection with Leishmania donovani.</title>
        <authorList>
            <person name="Kraeva N."/>
            <person name="Butenko A."/>
            <person name="Hlavacova J."/>
            <person name="Kostygov A."/>
            <person name="Myskova J."/>
            <person name="Grybchuk D."/>
            <person name="Lestinova T."/>
            <person name="Votypka J."/>
            <person name="Volf P."/>
            <person name="Opperdoes F."/>
            <person name="Flegontov P."/>
            <person name="Lukes J."/>
            <person name="Yurchenko V."/>
        </authorList>
    </citation>
    <scope>NUCLEOTIDE SEQUENCE [LARGE SCALE GENOMIC DNA]</scope>
    <source>
        <strain evidence="2 3">ATCC 30220</strain>
    </source>
</reference>
<feature type="region of interest" description="Disordered" evidence="1">
    <location>
        <begin position="1723"/>
        <end position="1756"/>
    </location>
</feature>
<comment type="caution">
    <text evidence="2">The sequence shown here is derived from an EMBL/GenBank/DDBJ whole genome shotgun (WGS) entry which is preliminary data.</text>
</comment>
<feature type="compositionally biased region" description="Low complexity" evidence="1">
    <location>
        <begin position="733"/>
        <end position="748"/>
    </location>
</feature>
<feature type="region of interest" description="Disordered" evidence="1">
    <location>
        <begin position="1"/>
        <end position="37"/>
    </location>
</feature>
<feature type="region of interest" description="Disordered" evidence="1">
    <location>
        <begin position="579"/>
        <end position="611"/>
    </location>
</feature>
<feature type="compositionally biased region" description="Polar residues" evidence="1">
    <location>
        <begin position="1048"/>
        <end position="1059"/>
    </location>
</feature>
<feature type="region of interest" description="Disordered" evidence="1">
    <location>
        <begin position="489"/>
        <end position="561"/>
    </location>
</feature>
<keyword evidence="3" id="KW-1185">Reference proteome</keyword>
<feature type="compositionally biased region" description="Low complexity" evidence="1">
    <location>
        <begin position="489"/>
        <end position="523"/>
    </location>
</feature>
<evidence type="ECO:0000313" key="2">
    <source>
        <dbReference type="EMBL" id="KPI83151.1"/>
    </source>
</evidence>
<feature type="region of interest" description="Disordered" evidence="1">
    <location>
        <begin position="1283"/>
        <end position="1330"/>
    </location>
</feature>
<protein>
    <submittedName>
        <fullName evidence="2">Uncharacterized protein</fullName>
    </submittedName>
</protein>
<dbReference type="Proteomes" id="UP000038009">
    <property type="component" value="Unassembled WGS sequence"/>
</dbReference>
<feature type="region of interest" description="Disordered" evidence="1">
    <location>
        <begin position="76"/>
        <end position="187"/>
    </location>
</feature>
<dbReference type="OMA" id="TINMVNC"/>
<organism evidence="2 3">
    <name type="scientific">Leptomonas seymouri</name>
    <dbReference type="NCBI Taxonomy" id="5684"/>
    <lineage>
        <taxon>Eukaryota</taxon>
        <taxon>Discoba</taxon>
        <taxon>Euglenozoa</taxon>
        <taxon>Kinetoplastea</taxon>
        <taxon>Metakinetoplastina</taxon>
        <taxon>Trypanosomatida</taxon>
        <taxon>Trypanosomatidae</taxon>
        <taxon>Leishmaniinae</taxon>
        <taxon>Leptomonas</taxon>
    </lineage>
</organism>
<feature type="compositionally biased region" description="Low complexity" evidence="1">
    <location>
        <begin position="1479"/>
        <end position="1489"/>
    </location>
</feature>
<evidence type="ECO:0000256" key="1">
    <source>
        <dbReference type="SAM" id="MobiDB-lite"/>
    </source>
</evidence>
<feature type="region of interest" description="Disordered" evidence="1">
    <location>
        <begin position="1015"/>
        <end position="1093"/>
    </location>
</feature>
<sequence length="1989" mass="205828">MSSTALPSAAQASSSQPGASPAFHRISGNGNAGAASSSASAAPSIAVFLFAKEKLLFRYPDIDPFVVDVVAASNTSGSGGGASDAASKKGSSGNNAGTGGGGAAIENTKNNSGNSTVAAAAAARGETMSMTTPAYSAASSSRDRPRRGSSGGGGGLLHPDNFAAASAAPTPATITGGGGGGGSQLKKKLPHTHVTMAADVKDNCGGSPHAGGSTTSGAAALEAAVAVSTSNASGVAPQRGMRRPMSAYALVNDNLTMGLARFSSSTNAQGHSIGPQGSGNSGGGGAGRLPTGPTTQVQNTSTGSTRQQTFSNSPSSAATPAARSSKSSHSTSSRAAALQQQQQSAAGAATCVGIATNVLMHLLRGALNGCTTINMVNCTFLVFPLTLAMSAASPLINTTGVSSSSCCALAASALDRQRPQLRSATALLVVAMKQPDTDSGAIANFTQCFVNILCREEQRCRYVSRELDRMEALTNHWVIGGAAAVASAAADMRQQPQQQSLDLPPQQRSSHVSSSLTSHASPSIQAAEDGDGVAPAMQGPPSATVLSAAGGTSQLEEAESATTRLHGSYDYLFVPSRSAVQGGRATSTRDSSGAHRTSSHGGHTGTHHDASPLIMAPSTAAWADADYEAEAEDSAARRAASGMAASSTRAASLSAGGEGSGLRCRSGSPALTPSHTATPTSLYQQLATYVQLASEVQQVAQCIDLWNRTSRVSEGGGDTGDAQRTSNARISAAAAAARGRARNSAASAPRDPYRRYSSIGAGPLQQQQQHPWVTAAPGEVLDTLPGAILVNQLLLLPMSHLTGQQQQEQAQSTRSAYSRIHPCSVITVEERQFTEELQRSYLDTMGRRYAKLIPLSTVYALLLALPSPRRAGSFYRSIELMLLETVQRRHARAAAAAAMTTSTAASSVNNSSGNTTAPMVHTGASIFSGAHTAGAASRSGRDAVEEESPSSSAVAATAATTAAGLDLLAMEIIDFLRVHRAISVASEMWVCFTHSEVTPVEHVEAAMLRRRRHRLRAERRRQHAATTNGATSMSPHGRCKERHKRSSTKALASEQQQAEMQGVVGGKSSTHSHNYGSSWASSESATTSTDNSHSKALLLSTHGGAGTTSTDDPFDAVKDMDTVPAALVLQMLECVVDTHHPEQPQTQLHQQPSLNVPASPSAFSFSGGNGIGSVGIGGSRYNVMDAETMSTVTTVAGVPKSPSTGSTIPASAIATAVTSSGMAPTPRFSEAEMSASRASYMADRLQGTLTVGQTRSTASSFQQQQQQQATALSTSSAVKSAFSSPLHCTAHEQQGRGASSAAGEAASGNAPNASISSVPPSQQPQQQQPCTPTTQLSVYCAWGSACPLCEQLASHPQCWTTTANTGYTVGYYILNAARHQRRSPAIQLNFPSLDASVRACARHARRLRDHADLSSPMQSNYSISGGSSGLLHSMQPWFVRPHMFATPVTAAYGVSPFGIYELMSHHGNRSGHAHGGSQGQQQGVAPGGPTDCGGPLTVPVNNTSSLVEPERSDMLLISRTQAHKLGTSAAASRRDAMGGAAAEQGHTLLQRSDIPTGAVDYLRRCADTIRRRLAHSRARQTVLARFEQAFERQTTAQAQGFAIAAGNSGQHECISQSSTSLFAEDAVSEAATTVVSKAQDATSGAASTKPMPLSSATAGKHIEQHASSPLLVSGTGVPQPSSSADVRPRSIRYGRRQLPLHTASSPLTNVNLLFDSATPTVAVTNTSVGEGPSPPEEQQQQHSSPPAQATLQNRSVEGSGAPANGLLYAGVGSLLEGERSLPVEVLLQYVLHHLIALTWGRRGVEVDTLVRLLERNLRRLPPLLANLQYVNQLRSAGFTSESAAAAAAVNAVSVDGAAAAAPSSTVFTTVHTRLAASSSSMNGGPRPSPSALTDTPEDISDTSPYSGGSRAATAVPITQSEVQLLQAYEVLEKLSLMELLSSYATWSVRTVPTQLLLHAVVNEFCDVLYVDSSERDEGADRWNLPVATE</sequence>
<dbReference type="VEuPathDB" id="TriTrypDB:Lsey_0428_0050"/>
<feature type="region of interest" description="Disordered" evidence="1">
    <location>
        <begin position="1877"/>
        <end position="1912"/>
    </location>
</feature>
<feature type="region of interest" description="Disordered" evidence="1">
    <location>
        <begin position="651"/>
        <end position="676"/>
    </location>
</feature>
<feature type="compositionally biased region" description="Polar residues" evidence="1">
    <location>
        <begin position="107"/>
        <end position="117"/>
    </location>
</feature>
<feature type="region of interest" description="Disordered" evidence="1">
    <location>
        <begin position="733"/>
        <end position="752"/>
    </location>
</feature>
<feature type="compositionally biased region" description="Gly residues" evidence="1">
    <location>
        <begin position="276"/>
        <end position="287"/>
    </location>
</feature>
<feature type="compositionally biased region" description="Polar residues" evidence="1">
    <location>
        <begin position="296"/>
        <end position="310"/>
    </location>
</feature>
<name>A0A0N1P9L9_LEPSE</name>
<feature type="compositionally biased region" description="Low complexity" evidence="1">
    <location>
        <begin position="1077"/>
        <end position="1089"/>
    </location>
</feature>
<proteinExistence type="predicted"/>
<gene>
    <name evidence="2" type="ORF">ABL78_7829</name>
</gene>
<feature type="compositionally biased region" description="Low complexity" evidence="1">
    <location>
        <begin position="83"/>
        <end position="95"/>
    </location>
</feature>
<feature type="compositionally biased region" description="Polar residues" evidence="1">
    <location>
        <begin position="1637"/>
        <end position="1646"/>
    </location>
</feature>